<dbReference type="NCBIfam" id="TIGR00138">
    <property type="entry name" value="rsmG_gidB"/>
    <property type="match status" value="1"/>
</dbReference>
<feature type="binding site" evidence="6">
    <location>
        <position position="109"/>
    </location>
    <ligand>
        <name>S-adenosyl-L-methionine</name>
        <dbReference type="ChEBI" id="CHEBI:59789"/>
    </ligand>
</feature>
<gene>
    <name evidence="6 7" type="primary">rsmG</name>
    <name evidence="7" type="ORF">KME15_26660</name>
</gene>
<dbReference type="CDD" id="cd02440">
    <property type="entry name" value="AdoMet_MTases"/>
    <property type="match status" value="1"/>
</dbReference>
<dbReference type="SUPFAM" id="SSF53335">
    <property type="entry name" value="S-adenosyl-L-methionine-dependent methyltransferases"/>
    <property type="match status" value="1"/>
</dbReference>
<dbReference type="AlphaFoldDB" id="A0A951QI63"/>
<keyword evidence="5 6" id="KW-0949">S-adenosyl-L-methionine</keyword>
<name>A0A951QI63_9CYAN</name>
<comment type="function">
    <text evidence="6">Specifically methylates the N7 position of a guanine in 16S rRNA.</text>
</comment>
<evidence type="ECO:0000256" key="4">
    <source>
        <dbReference type="ARBA" id="ARBA00022679"/>
    </source>
</evidence>
<comment type="caution">
    <text evidence="7">The sequence shown here is derived from an EMBL/GenBank/DDBJ whole genome shotgun (WGS) entry which is preliminary data.</text>
</comment>
<evidence type="ECO:0000256" key="1">
    <source>
        <dbReference type="ARBA" id="ARBA00022490"/>
    </source>
</evidence>
<reference evidence="7" key="1">
    <citation type="submission" date="2021-05" db="EMBL/GenBank/DDBJ databases">
        <authorList>
            <person name="Pietrasiak N."/>
            <person name="Ward R."/>
            <person name="Stajich J.E."/>
            <person name="Kurbessoian T."/>
        </authorList>
    </citation>
    <scope>NUCLEOTIDE SEQUENCE</scope>
    <source>
        <strain evidence="7">UHER 2000/2452</strain>
    </source>
</reference>
<dbReference type="EC" id="2.1.1.-" evidence="6"/>
<feature type="binding site" evidence="6">
    <location>
        <position position="174"/>
    </location>
    <ligand>
        <name>S-adenosyl-L-methionine</name>
        <dbReference type="ChEBI" id="CHEBI:59789"/>
    </ligand>
</feature>
<comment type="subcellular location">
    <subcellularLocation>
        <location evidence="6">Cytoplasm</location>
    </subcellularLocation>
</comment>
<dbReference type="InterPro" id="IPR003682">
    <property type="entry name" value="rRNA_ssu_MeTfrase_G"/>
</dbReference>
<dbReference type="Proteomes" id="UP000757435">
    <property type="component" value="Unassembled WGS sequence"/>
</dbReference>
<comment type="similarity">
    <text evidence="6">Belongs to the methyltransferase superfamily. RNA methyltransferase RsmG family.</text>
</comment>
<protein>
    <recommendedName>
        <fullName evidence="6">Ribosomal RNA small subunit methyltransferase G</fullName>
        <ecNumber evidence="6">2.1.1.-</ecNumber>
    </recommendedName>
    <alternativeName>
        <fullName evidence="6">16S rRNA 7-methylguanosine methyltransferase</fullName>
        <shortName evidence="6">16S rRNA m7G methyltransferase</shortName>
    </alternativeName>
</protein>
<reference evidence="7" key="2">
    <citation type="journal article" date="2022" name="Microbiol. Resour. Announc.">
        <title>Metagenome Sequencing to Explore Phylogenomics of Terrestrial Cyanobacteria.</title>
        <authorList>
            <person name="Ward R.D."/>
            <person name="Stajich J.E."/>
            <person name="Johansen J.R."/>
            <person name="Huntemann M."/>
            <person name="Clum A."/>
            <person name="Foster B."/>
            <person name="Foster B."/>
            <person name="Roux S."/>
            <person name="Palaniappan K."/>
            <person name="Varghese N."/>
            <person name="Mukherjee S."/>
            <person name="Reddy T.B.K."/>
            <person name="Daum C."/>
            <person name="Copeland A."/>
            <person name="Chen I.A."/>
            <person name="Ivanova N.N."/>
            <person name="Kyrpides N.C."/>
            <person name="Shapiro N."/>
            <person name="Eloe-Fadrosh E.A."/>
            <person name="Pietrasiak N."/>
        </authorList>
    </citation>
    <scope>NUCLEOTIDE SEQUENCE</scope>
    <source>
        <strain evidence="7">UHER 2000/2452</strain>
    </source>
</reference>
<organism evidence="7 8">
    <name type="scientific">Drouetiella hepatica Uher 2000/2452</name>
    <dbReference type="NCBI Taxonomy" id="904376"/>
    <lineage>
        <taxon>Bacteria</taxon>
        <taxon>Bacillati</taxon>
        <taxon>Cyanobacteriota</taxon>
        <taxon>Cyanophyceae</taxon>
        <taxon>Oculatellales</taxon>
        <taxon>Oculatellaceae</taxon>
        <taxon>Drouetiella</taxon>
    </lineage>
</organism>
<dbReference type="GO" id="GO:0070043">
    <property type="term" value="F:rRNA (guanine-N7-)-methyltransferase activity"/>
    <property type="evidence" value="ECO:0007669"/>
    <property type="project" value="UniProtKB-UniRule"/>
</dbReference>
<keyword evidence="2 6" id="KW-0698">rRNA processing</keyword>
<evidence type="ECO:0000313" key="7">
    <source>
        <dbReference type="EMBL" id="MBW4662251.1"/>
    </source>
</evidence>
<keyword evidence="3 6" id="KW-0489">Methyltransferase</keyword>
<evidence type="ECO:0000256" key="3">
    <source>
        <dbReference type="ARBA" id="ARBA00022603"/>
    </source>
</evidence>
<dbReference type="FunFam" id="3.40.50.150:FF:000041">
    <property type="entry name" value="Ribosomal RNA small subunit methyltransferase G"/>
    <property type="match status" value="1"/>
</dbReference>
<evidence type="ECO:0000256" key="5">
    <source>
        <dbReference type="ARBA" id="ARBA00022691"/>
    </source>
</evidence>
<evidence type="ECO:0000313" key="8">
    <source>
        <dbReference type="Proteomes" id="UP000757435"/>
    </source>
</evidence>
<dbReference type="Pfam" id="PF02527">
    <property type="entry name" value="GidB"/>
    <property type="match status" value="1"/>
</dbReference>
<dbReference type="HAMAP" id="MF_00074">
    <property type="entry name" value="16SrRNA_methyltr_G"/>
    <property type="match status" value="1"/>
</dbReference>
<dbReference type="EMBL" id="JAHHHD010000065">
    <property type="protein sequence ID" value="MBW4662251.1"/>
    <property type="molecule type" value="Genomic_DNA"/>
</dbReference>
<dbReference type="Gene3D" id="3.40.50.150">
    <property type="entry name" value="Vaccinia Virus protein VP39"/>
    <property type="match status" value="1"/>
</dbReference>
<dbReference type="PIRSF" id="PIRSF003078">
    <property type="entry name" value="GidB"/>
    <property type="match status" value="1"/>
</dbReference>
<dbReference type="PANTHER" id="PTHR31760:SF0">
    <property type="entry name" value="S-ADENOSYL-L-METHIONINE-DEPENDENT METHYLTRANSFERASES SUPERFAMILY PROTEIN"/>
    <property type="match status" value="1"/>
</dbReference>
<feature type="binding site" evidence="6">
    <location>
        <begin position="127"/>
        <end position="129"/>
    </location>
    <ligand>
        <name>S-adenosyl-L-methionine</name>
        <dbReference type="ChEBI" id="CHEBI:59789"/>
    </ligand>
</feature>
<keyword evidence="1 6" id="KW-0963">Cytoplasm</keyword>
<sequence length="264" mass="29304">MPVKIQEQASVEIPVLPQDLEVWQQTLNWQPDSSQQTRFQKLYELILAGNRQLNLTRITNPQDFLEKHLWDSLRGIKPWLGNGTWDMAEAVPSAETSFKVIDIGTGAGFPGLPVAIALPQWQVTLLDSTRKKMAFVDSLLTELEISNAVTLTDRVEQIGHSSYHRQVYDLALVRAVANAAVCAEYALPLLKIGGVAVLYRGQWTEEEAIVLERTLEQLGGELTATEAFKTPVSQSDRHCLYLKKVAPTPISLPRPVGVAAKLPL</sequence>
<proteinExistence type="inferred from homology"/>
<evidence type="ECO:0000256" key="6">
    <source>
        <dbReference type="HAMAP-Rule" id="MF_00074"/>
    </source>
</evidence>
<dbReference type="PANTHER" id="PTHR31760">
    <property type="entry name" value="S-ADENOSYL-L-METHIONINE-DEPENDENT METHYLTRANSFERASES SUPERFAMILY PROTEIN"/>
    <property type="match status" value="1"/>
</dbReference>
<feature type="binding site" evidence="6">
    <location>
        <position position="104"/>
    </location>
    <ligand>
        <name>S-adenosyl-L-methionine</name>
        <dbReference type="ChEBI" id="CHEBI:59789"/>
    </ligand>
</feature>
<dbReference type="GO" id="GO:0005829">
    <property type="term" value="C:cytosol"/>
    <property type="evidence" value="ECO:0007669"/>
    <property type="project" value="TreeGrafter"/>
</dbReference>
<dbReference type="InterPro" id="IPR029063">
    <property type="entry name" value="SAM-dependent_MTases_sf"/>
</dbReference>
<keyword evidence="4 6" id="KW-0808">Transferase</keyword>
<feature type="binding site" evidence="6">
    <location>
        <begin position="155"/>
        <end position="156"/>
    </location>
    <ligand>
        <name>S-adenosyl-L-methionine</name>
        <dbReference type="ChEBI" id="CHEBI:59789"/>
    </ligand>
</feature>
<accession>A0A951QI63</accession>
<evidence type="ECO:0000256" key="2">
    <source>
        <dbReference type="ARBA" id="ARBA00022552"/>
    </source>
</evidence>